<organism evidence="1">
    <name type="scientific">marine sediment metagenome</name>
    <dbReference type="NCBI Taxonomy" id="412755"/>
    <lineage>
        <taxon>unclassified sequences</taxon>
        <taxon>metagenomes</taxon>
        <taxon>ecological metagenomes</taxon>
    </lineage>
</organism>
<protein>
    <recommendedName>
        <fullName evidence="2">Tetratricopeptide repeat protein</fullName>
    </recommendedName>
</protein>
<gene>
    <name evidence="1" type="ORF">LCGC14_1143330</name>
</gene>
<dbReference type="AlphaFoldDB" id="A0A0F9PFT7"/>
<proteinExistence type="predicted"/>
<accession>A0A0F9PFT7</accession>
<reference evidence="1" key="1">
    <citation type="journal article" date="2015" name="Nature">
        <title>Complex archaea that bridge the gap between prokaryotes and eukaryotes.</title>
        <authorList>
            <person name="Spang A."/>
            <person name="Saw J.H."/>
            <person name="Jorgensen S.L."/>
            <person name="Zaremba-Niedzwiedzka K."/>
            <person name="Martijn J."/>
            <person name="Lind A.E."/>
            <person name="van Eijk R."/>
            <person name="Schleper C."/>
            <person name="Guy L."/>
            <person name="Ettema T.J."/>
        </authorList>
    </citation>
    <scope>NUCLEOTIDE SEQUENCE</scope>
</reference>
<comment type="caution">
    <text evidence="1">The sequence shown here is derived from an EMBL/GenBank/DDBJ whole genome shotgun (WGS) entry which is preliminary data.</text>
</comment>
<dbReference type="EMBL" id="LAZR01005445">
    <property type="protein sequence ID" value="KKM99890.1"/>
    <property type="molecule type" value="Genomic_DNA"/>
</dbReference>
<name>A0A0F9PFT7_9ZZZZ</name>
<sequence length="51" mass="6191">MIFYKELKDYDLAEENLEKGIELTNKSSIDPETNEKWITIANLLRSWRFFH</sequence>
<evidence type="ECO:0008006" key="2">
    <source>
        <dbReference type="Google" id="ProtNLM"/>
    </source>
</evidence>
<evidence type="ECO:0000313" key="1">
    <source>
        <dbReference type="EMBL" id="KKM99890.1"/>
    </source>
</evidence>